<proteinExistence type="predicted"/>
<gene>
    <name evidence="1" type="ORF">CUC53_16610</name>
</gene>
<name>A0A2H9U103_9GAMM</name>
<evidence type="ECO:0000313" key="1">
    <source>
        <dbReference type="EMBL" id="PJG57694.1"/>
    </source>
</evidence>
<keyword evidence="2" id="KW-1185">Reference proteome</keyword>
<reference evidence="1 2" key="1">
    <citation type="submission" date="2017-11" db="EMBL/GenBank/DDBJ databases">
        <title>Draft genome sequence of environmental isolate Aeromonas cavernicola sp. nov. MDC 2508.</title>
        <authorList>
            <person name="Colston S.M."/>
            <person name="Navarro A."/>
            <person name="Martinez-Murcia A.J."/>
            <person name="Graf J."/>
        </authorList>
    </citation>
    <scope>NUCLEOTIDE SEQUENCE [LARGE SCALE GENOMIC DNA]</scope>
    <source>
        <strain evidence="1 2">MDC 2508</strain>
    </source>
</reference>
<dbReference type="EMBL" id="PGGC01000180">
    <property type="protein sequence ID" value="PJG57694.1"/>
    <property type="molecule type" value="Genomic_DNA"/>
</dbReference>
<sequence>MEHVARIAGMQSNNFMTAWPHQNCGQGFLVTDAATRHSMSGGFLLELAICAAVHCTRNLATPTG</sequence>
<organism evidence="1 2">
    <name type="scientific">Aeromonas cavernicola</name>
    <dbReference type="NCBI Taxonomy" id="1006623"/>
    <lineage>
        <taxon>Bacteria</taxon>
        <taxon>Pseudomonadati</taxon>
        <taxon>Pseudomonadota</taxon>
        <taxon>Gammaproteobacteria</taxon>
        <taxon>Aeromonadales</taxon>
        <taxon>Aeromonadaceae</taxon>
        <taxon>Aeromonas</taxon>
    </lineage>
</organism>
<dbReference type="AlphaFoldDB" id="A0A2H9U103"/>
<dbReference type="Proteomes" id="UP000235861">
    <property type="component" value="Unassembled WGS sequence"/>
</dbReference>
<evidence type="ECO:0000313" key="2">
    <source>
        <dbReference type="Proteomes" id="UP000235861"/>
    </source>
</evidence>
<accession>A0A2H9U103</accession>
<protein>
    <submittedName>
        <fullName evidence="1">Uncharacterized protein</fullName>
    </submittedName>
</protein>
<comment type="caution">
    <text evidence="1">The sequence shown here is derived from an EMBL/GenBank/DDBJ whole genome shotgun (WGS) entry which is preliminary data.</text>
</comment>